<organism evidence="2 3">
    <name type="scientific">Elysia crispata</name>
    <name type="common">lettuce slug</name>
    <dbReference type="NCBI Taxonomy" id="231223"/>
    <lineage>
        <taxon>Eukaryota</taxon>
        <taxon>Metazoa</taxon>
        <taxon>Spiralia</taxon>
        <taxon>Lophotrochozoa</taxon>
        <taxon>Mollusca</taxon>
        <taxon>Gastropoda</taxon>
        <taxon>Heterobranchia</taxon>
        <taxon>Euthyneura</taxon>
        <taxon>Panpulmonata</taxon>
        <taxon>Sacoglossa</taxon>
        <taxon>Placobranchoidea</taxon>
        <taxon>Plakobranchidae</taxon>
        <taxon>Elysia</taxon>
    </lineage>
</organism>
<feature type="compositionally biased region" description="Basic and acidic residues" evidence="1">
    <location>
        <begin position="81"/>
        <end position="92"/>
    </location>
</feature>
<evidence type="ECO:0000313" key="2">
    <source>
        <dbReference type="EMBL" id="KAK3742574.1"/>
    </source>
</evidence>
<evidence type="ECO:0000313" key="3">
    <source>
        <dbReference type="Proteomes" id="UP001283361"/>
    </source>
</evidence>
<sequence>MAQCDSTTDHHTTILRSFDCPVTSPRLCLSSKQHRGLVSMCAAGRLVGTANWENNRRDKTVDRSFSGSDWDGQFIQPSDSSRNKISEQRESTRSKDVTIDGAILRRCFINDTSGNGFLHKEETTVPAAHAWSPVCLILMSPMQGCHDCLQTNQSYTALILAVATGGLDVNIVLHACHQTPTTVTPEEP</sequence>
<feature type="region of interest" description="Disordered" evidence="1">
    <location>
        <begin position="63"/>
        <end position="92"/>
    </location>
</feature>
<accession>A0AAE1CX70</accession>
<dbReference type="AlphaFoldDB" id="A0AAE1CX70"/>
<reference evidence="2" key="1">
    <citation type="journal article" date="2023" name="G3 (Bethesda)">
        <title>A reference genome for the long-term kleptoplast-retaining sea slug Elysia crispata morphotype clarki.</title>
        <authorList>
            <person name="Eastman K.E."/>
            <person name="Pendleton A.L."/>
            <person name="Shaikh M.A."/>
            <person name="Suttiyut T."/>
            <person name="Ogas R."/>
            <person name="Tomko P."/>
            <person name="Gavelis G."/>
            <person name="Widhalm J.R."/>
            <person name="Wisecaver J.H."/>
        </authorList>
    </citation>
    <scope>NUCLEOTIDE SEQUENCE</scope>
    <source>
        <strain evidence="2">ECLA1</strain>
    </source>
</reference>
<keyword evidence="3" id="KW-1185">Reference proteome</keyword>
<evidence type="ECO:0000256" key="1">
    <source>
        <dbReference type="SAM" id="MobiDB-lite"/>
    </source>
</evidence>
<dbReference type="EMBL" id="JAWDGP010006346">
    <property type="protein sequence ID" value="KAK3742574.1"/>
    <property type="molecule type" value="Genomic_DNA"/>
</dbReference>
<proteinExistence type="predicted"/>
<gene>
    <name evidence="2" type="ORF">RRG08_023407</name>
</gene>
<comment type="caution">
    <text evidence="2">The sequence shown here is derived from an EMBL/GenBank/DDBJ whole genome shotgun (WGS) entry which is preliminary data.</text>
</comment>
<name>A0AAE1CX70_9GAST</name>
<dbReference type="Proteomes" id="UP001283361">
    <property type="component" value="Unassembled WGS sequence"/>
</dbReference>
<protein>
    <submittedName>
        <fullName evidence="2">Uncharacterized protein</fullName>
    </submittedName>
</protein>